<dbReference type="AlphaFoldDB" id="A0A100XFA3"/>
<dbReference type="RefSeq" id="WP_003926490.1">
    <property type="nucleotide sequence ID" value="NZ_BCTB01000018.1"/>
</dbReference>
<accession>A0A100XFA3</accession>
<name>A0A100XFA3_MYCTH</name>
<dbReference type="InterPro" id="IPR036388">
    <property type="entry name" value="WH-like_DNA-bd_sf"/>
</dbReference>
<sequence>MDDTRRRLAAAIRDLTRDRGPTGSICPSEAARAVGGDTWRELMGQAREVARELARAGDIEVTQRGRILDPDDAWRGPIRLRIRRPEPGRTAAARGTCR</sequence>
<dbReference type="Proteomes" id="UP000069654">
    <property type="component" value="Unassembled WGS sequence"/>
</dbReference>
<dbReference type="InterPro" id="IPR021660">
    <property type="entry name" value="DUF3253"/>
</dbReference>
<dbReference type="Pfam" id="PF11625">
    <property type="entry name" value="DUF3253"/>
    <property type="match status" value="1"/>
</dbReference>
<reference evidence="1 2" key="1">
    <citation type="journal article" date="2016" name="Genome Announc.">
        <title>Draft Genome Sequences of Five Rapidly Growing Mycobacterium Species, M. thermoresistibile, M. fortuitum subsp. acetamidolyticum, M. canariasense, M. brisbanense, and M. novocastrense.</title>
        <authorList>
            <person name="Katahira K."/>
            <person name="Ogura Y."/>
            <person name="Gotoh Y."/>
            <person name="Hayashi T."/>
        </authorList>
    </citation>
    <scope>NUCLEOTIDE SEQUENCE [LARGE SCALE GENOMIC DNA]</scope>
    <source>
        <strain evidence="1 2">JCM6362</strain>
    </source>
</reference>
<dbReference type="SUPFAM" id="SSF46785">
    <property type="entry name" value="Winged helix' DNA-binding domain"/>
    <property type="match status" value="1"/>
</dbReference>
<dbReference type="Gene3D" id="1.10.10.10">
    <property type="entry name" value="Winged helix-like DNA-binding domain superfamily/Winged helix DNA-binding domain"/>
    <property type="match status" value="1"/>
</dbReference>
<evidence type="ECO:0000313" key="2">
    <source>
        <dbReference type="Proteomes" id="UP000069654"/>
    </source>
</evidence>
<comment type="caution">
    <text evidence="1">The sequence shown here is derived from an EMBL/GenBank/DDBJ whole genome shotgun (WGS) entry which is preliminary data.</text>
</comment>
<dbReference type="STRING" id="1797.RMCT_2562"/>
<evidence type="ECO:0000313" key="1">
    <source>
        <dbReference type="EMBL" id="GAT15592.1"/>
    </source>
</evidence>
<dbReference type="OMA" id="DWRAHME"/>
<evidence type="ECO:0008006" key="3">
    <source>
        <dbReference type="Google" id="ProtNLM"/>
    </source>
</evidence>
<protein>
    <recommendedName>
        <fullName evidence="3">S-adenosylmethionine tRNA ribosyltransferase</fullName>
    </recommendedName>
</protein>
<dbReference type="OrthoDB" id="34459at2"/>
<gene>
    <name evidence="1" type="ORF">RMCT_2562</name>
</gene>
<dbReference type="InterPro" id="IPR036390">
    <property type="entry name" value="WH_DNA-bd_sf"/>
</dbReference>
<organism evidence="1 2">
    <name type="scientific">Mycolicibacterium thermoresistibile</name>
    <name type="common">Mycobacterium thermoresistibile</name>
    <dbReference type="NCBI Taxonomy" id="1797"/>
    <lineage>
        <taxon>Bacteria</taxon>
        <taxon>Bacillati</taxon>
        <taxon>Actinomycetota</taxon>
        <taxon>Actinomycetes</taxon>
        <taxon>Mycobacteriales</taxon>
        <taxon>Mycobacteriaceae</taxon>
        <taxon>Mycolicibacterium</taxon>
    </lineage>
</organism>
<reference evidence="2" key="2">
    <citation type="submission" date="2016-02" db="EMBL/GenBank/DDBJ databases">
        <title>Draft genome sequence of five rapidly growing Mycobacterium species.</title>
        <authorList>
            <person name="Katahira K."/>
            <person name="Gotou Y."/>
            <person name="Iida K."/>
            <person name="Ogura Y."/>
            <person name="Hayashi T."/>
        </authorList>
    </citation>
    <scope>NUCLEOTIDE SEQUENCE [LARGE SCALE GENOMIC DNA]</scope>
    <source>
        <strain evidence="2">JCM6362</strain>
    </source>
</reference>
<dbReference type="EMBL" id="BCTB01000018">
    <property type="protein sequence ID" value="GAT15592.1"/>
    <property type="molecule type" value="Genomic_DNA"/>
</dbReference>
<proteinExistence type="predicted"/>